<dbReference type="CDD" id="cd16917">
    <property type="entry name" value="HATPase_UhpB-NarQ-NarX-like"/>
    <property type="match status" value="1"/>
</dbReference>
<dbReference type="InterPro" id="IPR011712">
    <property type="entry name" value="Sig_transdc_His_kin_sub3_dim/P"/>
</dbReference>
<gene>
    <name evidence="5" type="ORF">KB1_04540</name>
</gene>
<evidence type="ECO:0000256" key="2">
    <source>
        <dbReference type="ARBA" id="ARBA00022777"/>
    </source>
</evidence>
<keyword evidence="2" id="KW-0418">Kinase</keyword>
<dbReference type="EMBL" id="AP024747">
    <property type="protein sequence ID" value="BCY24464.1"/>
    <property type="molecule type" value="Genomic_DNA"/>
</dbReference>
<keyword evidence="3" id="KW-0902">Two-component regulatory system</keyword>
<dbReference type="GO" id="GO:0016020">
    <property type="term" value="C:membrane"/>
    <property type="evidence" value="ECO:0007669"/>
    <property type="project" value="InterPro"/>
</dbReference>
<dbReference type="SUPFAM" id="SSF55874">
    <property type="entry name" value="ATPase domain of HSP90 chaperone/DNA topoisomerase II/histidine kinase"/>
    <property type="match status" value="1"/>
</dbReference>
<name>A0AAD1KNU3_9ACTN</name>
<evidence type="ECO:0000256" key="3">
    <source>
        <dbReference type="ARBA" id="ARBA00023012"/>
    </source>
</evidence>
<sequence>MARQAEQDVLTRLEERQRVASDVHDLLGQTLTVMAMKAQLVERLIGTDPDAARAQAVELHGLSRHALAQVRELVSGMARMEVDAQLAAARTALEAAGVECVVSDSRTHGGHEEDSAFDTVRGWVLREAVTNVVRHAQSHTCLIEVGDEILAISDDGRGRSNAPEGNGLTGMRRRVEAAGGELWIGPGERDHGTRIIVTG</sequence>
<reference evidence="5" key="1">
    <citation type="submission" date="2021-06" db="EMBL/GenBank/DDBJ databases">
        <title>Genome sequence of Cutibacterium modestum strain KB17-24694.</title>
        <authorList>
            <person name="Dekio I."/>
            <person name="Asahina A."/>
            <person name="Nishida M."/>
        </authorList>
    </citation>
    <scope>NUCLEOTIDE SEQUENCE</scope>
    <source>
        <strain evidence="5">KB17-24694</strain>
    </source>
</reference>
<dbReference type="GO" id="GO:0000155">
    <property type="term" value="F:phosphorelay sensor kinase activity"/>
    <property type="evidence" value="ECO:0007669"/>
    <property type="project" value="InterPro"/>
</dbReference>
<dbReference type="PANTHER" id="PTHR24421:SF63">
    <property type="entry name" value="SENSOR HISTIDINE KINASE DESK"/>
    <property type="match status" value="1"/>
</dbReference>
<dbReference type="Gene3D" id="3.30.565.10">
    <property type="entry name" value="Histidine kinase-like ATPase, C-terminal domain"/>
    <property type="match status" value="1"/>
</dbReference>
<dbReference type="Pfam" id="PF07730">
    <property type="entry name" value="HisKA_3"/>
    <property type="match status" value="1"/>
</dbReference>
<dbReference type="Gene3D" id="1.20.5.1930">
    <property type="match status" value="1"/>
</dbReference>
<dbReference type="PANTHER" id="PTHR24421">
    <property type="entry name" value="NITRATE/NITRITE SENSOR PROTEIN NARX-RELATED"/>
    <property type="match status" value="1"/>
</dbReference>
<feature type="domain" description="Signal transduction histidine kinase subgroup 3 dimerisation and phosphoacceptor" evidence="4">
    <location>
        <begin position="15"/>
        <end position="78"/>
    </location>
</feature>
<protein>
    <recommendedName>
        <fullName evidence="4">Signal transduction histidine kinase subgroup 3 dimerisation and phosphoacceptor domain-containing protein</fullName>
    </recommendedName>
</protein>
<dbReference type="GO" id="GO:0046983">
    <property type="term" value="F:protein dimerization activity"/>
    <property type="evidence" value="ECO:0007669"/>
    <property type="project" value="InterPro"/>
</dbReference>
<proteinExistence type="predicted"/>
<evidence type="ECO:0000256" key="1">
    <source>
        <dbReference type="ARBA" id="ARBA00022679"/>
    </source>
</evidence>
<organism evidence="5 6">
    <name type="scientific">Cutibacterium modestum</name>
    <dbReference type="NCBI Taxonomy" id="2559073"/>
    <lineage>
        <taxon>Bacteria</taxon>
        <taxon>Bacillati</taxon>
        <taxon>Actinomycetota</taxon>
        <taxon>Actinomycetes</taxon>
        <taxon>Propionibacteriales</taxon>
        <taxon>Propionibacteriaceae</taxon>
        <taxon>Cutibacterium</taxon>
    </lineage>
</organism>
<accession>A0AAD1KNU3</accession>
<evidence type="ECO:0000313" key="5">
    <source>
        <dbReference type="EMBL" id="BCY24464.1"/>
    </source>
</evidence>
<dbReference type="Proteomes" id="UP000825072">
    <property type="component" value="Chromosome 1"/>
</dbReference>
<dbReference type="InterPro" id="IPR050482">
    <property type="entry name" value="Sensor_HK_TwoCompSys"/>
</dbReference>
<keyword evidence="1" id="KW-0808">Transferase</keyword>
<evidence type="ECO:0000259" key="4">
    <source>
        <dbReference type="Pfam" id="PF07730"/>
    </source>
</evidence>
<evidence type="ECO:0000313" key="6">
    <source>
        <dbReference type="Proteomes" id="UP000825072"/>
    </source>
</evidence>
<dbReference type="InterPro" id="IPR036890">
    <property type="entry name" value="HATPase_C_sf"/>
</dbReference>
<dbReference type="AlphaFoldDB" id="A0AAD1KNU3"/>